<dbReference type="SMART" id="SM00670">
    <property type="entry name" value="PINc"/>
    <property type="match status" value="1"/>
</dbReference>
<proteinExistence type="predicted"/>
<dbReference type="STRING" id="1618345.UT18_C0028G0003"/>
<dbReference type="PROSITE" id="PS50926">
    <property type="entry name" value="TRAM"/>
    <property type="match status" value="1"/>
</dbReference>
<dbReference type="Pfam" id="PF01850">
    <property type="entry name" value="PIN"/>
    <property type="match status" value="1"/>
</dbReference>
<accession>A0A0G0LYH1</accession>
<dbReference type="SUPFAM" id="SSF88723">
    <property type="entry name" value="PIN domain-like"/>
    <property type="match status" value="1"/>
</dbReference>
<dbReference type="InterPro" id="IPR002792">
    <property type="entry name" value="TRAM_dom"/>
</dbReference>
<protein>
    <recommendedName>
        <fullName evidence="6">TRAM domain-containing protein</fullName>
    </recommendedName>
</protein>
<evidence type="ECO:0000313" key="7">
    <source>
        <dbReference type="EMBL" id="KKQ93060.1"/>
    </source>
</evidence>
<comment type="caution">
    <text evidence="7">The sequence shown here is derived from an EMBL/GenBank/DDBJ whole genome shotgun (WGS) entry which is preliminary data.</text>
</comment>
<dbReference type="GO" id="GO:0016787">
    <property type="term" value="F:hydrolase activity"/>
    <property type="evidence" value="ECO:0007669"/>
    <property type="project" value="UniProtKB-KW"/>
</dbReference>
<dbReference type="InterPro" id="IPR002716">
    <property type="entry name" value="PIN_dom"/>
</dbReference>
<dbReference type="Gene3D" id="3.40.50.1010">
    <property type="entry name" value="5'-nuclease"/>
    <property type="match status" value="1"/>
</dbReference>
<dbReference type="PANTHER" id="PTHR11603">
    <property type="entry name" value="AAA FAMILY ATPASE"/>
    <property type="match status" value="1"/>
</dbReference>
<dbReference type="Proteomes" id="UP000034207">
    <property type="component" value="Unassembled WGS sequence"/>
</dbReference>
<evidence type="ECO:0000259" key="6">
    <source>
        <dbReference type="PROSITE" id="PS50926"/>
    </source>
</evidence>
<dbReference type="AlphaFoldDB" id="A0A0G0LYH1"/>
<evidence type="ECO:0000256" key="4">
    <source>
        <dbReference type="ARBA" id="ARBA00022842"/>
    </source>
</evidence>
<keyword evidence="5" id="KW-1133">Transmembrane helix</keyword>
<dbReference type="CDD" id="cd09877">
    <property type="entry name" value="PIN_YacL-like"/>
    <property type="match status" value="1"/>
</dbReference>
<organism evidence="7 8">
    <name type="scientific">candidate division CPR2 bacterium GW2011_GWC2_39_10</name>
    <dbReference type="NCBI Taxonomy" id="1618345"/>
    <lineage>
        <taxon>Bacteria</taxon>
        <taxon>Bacteria division CPR2</taxon>
    </lineage>
</organism>
<dbReference type="PANTHER" id="PTHR11603:SF147">
    <property type="entry name" value="MEMBRANE PROTEIN"/>
    <property type="match status" value="1"/>
</dbReference>
<feature type="transmembrane region" description="Helical" evidence="5">
    <location>
        <begin position="36"/>
        <end position="54"/>
    </location>
</feature>
<keyword evidence="4" id="KW-0460">Magnesium</keyword>
<evidence type="ECO:0000256" key="2">
    <source>
        <dbReference type="ARBA" id="ARBA00022722"/>
    </source>
</evidence>
<dbReference type="EMBL" id="LBVV01000028">
    <property type="protein sequence ID" value="KKQ93060.1"/>
    <property type="molecule type" value="Genomic_DNA"/>
</dbReference>
<comment type="cofactor">
    <cofactor evidence="1">
        <name>Mg(2+)</name>
        <dbReference type="ChEBI" id="CHEBI:18420"/>
    </cofactor>
</comment>
<sequence>MNLFNGLILIVISIIIGGLTILFVKRLVKLSSKTVFIGLAGVIIGLIIGALLSFPLSRIPGYYGDWLPIIILVIAVFASVFLMLHEKNVIIESLSFIGHAVSLVKPSAHLATSNEILVDTSVLIDGRFIDIVKSGFIHGKVVVPKFVLEELQLIADKGDKLKRERGRKGLETLDTLKNKFKIKVEVTEENVENLKNVDAKLVDIAKKRGASIMTIDYNLNKVAKIHGVKVLNINELSNAVRPVFIPGDEIKIKLVQGGKEKGQGVGYLSDGTMIVVEGGDKMIGKEVDAEVTRTFQTIAGKMIFAQPINGKEQITRNNKQKNK</sequence>
<keyword evidence="3" id="KW-0378">Hydrolase</keyword>
<keyword evidence="5" id="KW-0812">Transmembrane</keyword>
<dbReference type="Pfam" id="PF01938">
    <property type="entry name" value="TRAM"/>
    <property type="match status" value="1"/>
</dbReference>
<name>A0A0G0LYH1_UNCC2</name>
<evidence type="ECO:0000256" key="3">
    <source>
        <dbReference type="ARBA" id="ARBA00022801"/>
    </source>
</evidence>
<evidence type="ECO:0000256" key="5">
    <source>
        <dbReference type="SAM" id="Phobius"/>
    </source>
</evidence>
<dbReference type="InterPro" id="IPR029060">
    <property type="entry name" value="PIN-like_dom_sf"/>
</dbReference>
<feature type="domain" description="TRAM" evidence="6">
    <location>
        <begin position="243"/>
        <end position="304"/>
    </location>
</feature>
<dbReference type="PATRIC" id="fig|1618345.3.peg.1138"/>
<feature type="transmembrane region" description="Helical" evidence="5">
    <location>
        <begin position="6"/>
        <end position="24"/>
    </location>
</feature>
<evidence type="ECO:0000256" key="1">
    <source>
        <dbReference type="ARBA" id="ARBA00001946"/>
    </source>
</evidence>
<feature type="transmembrane region" description="Helical" evidence="5">
    <location>
        <begin position="66"/>
        <end position="84"/>
    </location>
</feature>
<gene>
    <name evidence="7" type="ORF">UT18_C0028G0003</name>
</gene>
<reference evidence="7" key="1">
    <citation type="journal article" date="2015" name="Nature">
        <title>rRNA introns, odd ribosomes, and small enigmatic genomes across a large radiation of phyla.</title>
        <authorList>
            <person name="Brown C.T."/>
            <person name="Hug L.A."/>
            <person name="Thomas B.C."/>
            <person name="Sharon I."/>
            <person name="Castelle C.J."/>
            <person name="Singh A."/>
            <person name="Wilkins M.J."/>
            <person name="Williams K.H."/>
            <person name="Banfield J.F."/>
        </authorList>
    </citation>
    <scope>NUCLEOTIDE SEQUENCE [LARGE SCALE GENOMIC DNA]</scope>
</reference>
<keyword evidence="2" id="KW-0540">Nuclease</keyword>
<dbReference type="InterPro" id="IPR052041">
    <property type="entry name" value="Nucleic_acid_metab_PIN/TRAM"/>
</dbReference>
<keyword evidence="5" id="KW-0472">Membrane</keyword>
<dbReference type="GO" id="GO:0004518">
    <property type="term" value="F:nuclease activity"/>
    <property type="evidence" value="ECO:0007669"/>
    <property type="project" value="UniProtKB-KW"/>
</dbReference>
<evidence type="ECO:0000313" key="8">
    <source>
        <dbReference type="Proteomes" id="UP000034207"/>
    </source>
</evidence>